<dbReference type="Gene3D" id="2.40.50.140">
    <property type="entry name" value="Nucleic acid-binding proteins"/>
    <property type="match status" value="1"/>
</dbReference>
<evidence type="ECO:0000313" key="6">
    <source>
        <dbReference type="EMBL" id="QSQ08473.1"/>
    </source>
</evidence>
<dbReference type="InterPro" id="IPR050437">
    <property type="entry name" value="Ribos_protein_bS1-like"/>
</dbReference>
<dbReference type="Proteomes" id="UP000662904">
    <property type="component" value="Chromosome"/>
</dbReference>
<dbReference type="Pfam" id="PF00575">
    <property type="entry name" value="S1"/>
    <property type="match status" value="1"/>
</dbReference>
<organism evidence="6 7">
    <name type="scientific">Koleobacter methoxysyntrophicus</name>
    <dbReference type="NCBI Taxonomy" id="2751313"/>
    <lineage>
        <taxon>Bacteria</taxon>
        <taxon>Bacillati</taxon>
        <taxon>Bacillota</taxon>
        <taxon>Clostridia</taxon>
        <taxon>Koleobacterales</taxon>
        <taxon>Koleobacteraceae</taxon>
        <taxon>Koleobacter</taxon>
    </lineage>
</organism>
<dbReference type="GO" id="GO:0003735">
    <property type="term" value="F:structural constituent of ribosome"/>
    <property type="evidence" value="ECO:0007669"/>
    <property type="project" value="TreeGrafter"/>
</dbReference>
<dbReference type="AlphaFoldDB" id="A0A8A0RJS8"/>
<dbReference type="SUPFAM" id="SSF50249">
    <property type="entry name" value="Nucleic acid-binding proteins"/>
    <property type="match status" value="1"/>
</dbReference>
<evidence type="ECO:0000256" key="3">
    <source>
        <dbReference type="ARBA" id="ARBA00023274"/>
    </source>
</evidence>
<dbReference type="GO" id="GO:0006412">
    <property type="term" value="P:translation"/>
    <property type="evidence" value="ECO:0007669"/>
    <property type="project" value="TreeGrafter"/>
</dbReference>
<dbReference type="GO" id="GO:0003729">
    <property type="term" value="F:mRNA binding"/>
    <property type="evidence" value="ECO:0007669"/>
    <property type="project" value="TreeGrafter"/>
</dbReference>
<dbReference type="InterPro" id="IPR012340">
    <property type="entry name" value="NA-bd_OB-fold"/>
</dbReference>
<sequence length="137" mass="15668">MPIGVGEIVEGTVTGITHFGAFVELPGGETGLIHISEVADTYVRDIKNYLKYNEKIKVKVIGIDEKGKISLSIKQLKEKKTSQPVQIDWSNRRREAGMSFEDKLARFLKESEERQQDLRRSHESKRGSGGYRRREDF</sequence>
<reference evidence="6" key="1">
    <citation type="submission" date="2020-07" db="EMBL/GenBank/DDBJ databases">
        <title>Koleobacter methoxysyntrophicus gen. nov., sp. nov., a novel anaerobic bacterium isolated from deep subsurface oil field and proposal of Koleobacterales ord. nov. in the phylum Firmicutes.</title>
        <authorList>
            <person name="Sakamoto S."/>
            <person name="Tamaki H."/>
        </authorList>
    </citation>
    <scope>NUCLEOTIDE SEQUENCE</scope>
    <source>
        <strain evidence="6">NRmbB1</strain>
    </source>
</reference>
<comment type="similarity">
    <text evidence="1">Belongs to the bacterial ribosomal protein bS1 family.</text>
</comment>
<feature type="domain" description="S1 motif" evidence="5">
    <location>
        <begin position="6"/>
        <end position="74"/>
    </location>
</feature>
<keyword evidence="3" id="KW-0687">Ribonucleoprotein</keyword>
<evidence type="ECO:0000313" key="7">
    <source>
        <dbReference type="Proteomes" id="UP000662904"/>
    </source>
</evidence>
<accession>A0A8A0RJS8</accession>
<dbReference type="CDD" id="cd05692">
    <property type="entry name" value="S1_RPS1_repeat_hs4"/>
    <property type="match status" value="1"/>
</dbReference>
<keyword evidence="2" id="KW-0689">Ribosomal protein</keyword>
<dbReference type="PANTHER" id="PTHR10724">
    <property type="entry name" value="30S RIBOSOMAL PROTEIN S1"/>
    <property type="match status" value="1"/>
</dbReference>
<protein>
    <submittedName>
        <fullName evidence="6">General stress protein 13</fullName>
    </submittedName>
</protein>
<dbReference type="GO" id="GO:0005840">
    <property type="term" value="C:ribosome"/>
    <property type="evidence" value="ECO:0007669"/>
    <property type="project" value="UniProtKB-KW"/>
</dbReference>
<evidence type="ECO:0000256" key="2">
    <source>
        <dbReference type="ARBA" id="ARBA00022980"/>
    </source>
</evidence>
<keyword evidence="7" id="KW-1185">Reference proteome</keyword>
<dbReference type="RefSeq" id="WP_206708683.1">
    <property type="nucleotide sequence ID" value="NZ_CP059066.1"/>
</dbReference>
<evidence type="ECO:0000256" key="4">
    <source>
        <dbReference type="SAM" id="MobiDB-lite"/>
    </source>
</evidence>
<dbReference type="EMBL" id="CP059066">
    <property type="protein sequence ID" value="QSQ08473.1"/>
    <property type="molecule type" value="Genomic_DNA"/>
</dbReference>
<feature type="region of interest" description="Disordered" evidence="4">
    <location>
        <begin position="112"/>
        <end position="137"/>
    </location>
</feature>
<dbReference type="InterPro" id="IPR003029">
    <property type="entry name" value="S1_domain"/>
</dbReference>
<gene>
    <name evidence="6" type="primary">yugI</name>
    <name evidence="6" type="ORF">H0A61_00798</name>
</gene>
<proteinExistence type="inferred from homology"/>
<dbReference type="SMART" id="SM00316">
    <property type="entry name" value="S1"/>
    <property type="match status" value="1"/>
</dbReference>
<evidence type="ECO:0000259" key="5">
    <source>
        <dbReference type="PROSITE" id="PS50126"/>
    </source>
</evidence>
<name>A0A8A0RJS8_9FIRM</name>
<dbReference type="GO" id="GO:1990904">
    <property type="term" value="C:ribonucleoprotein complex"/>
    <property type="evidence" value="ECO:0007669"/>
    <property type="project" value="UniProtKB-KW"/>
</dbReference>
<dbReference type="KEGG" id="kme:H0A61_00798"/>
<dbReference type="PROSITE" id="PS50126">
    <property type="entry name" value="S1"/>
    <property type="match status" value="1"/>
</dbReference>
<dbReference type="PANTHER" id="PTHR10724:SF7">
    <property type="entry name" value="SMALL RIBOSOMAL SUBUNIT PROTEIN BS1C"/>
    <property type="match status" value="1"/>
</dbReference>
<evidence type="ECO:0000256" key="1">
    <source>
        <dbReference type="ARBA" id="ARBA00006767"/>
    </source>
</evidence>